<dbReference type="InterPro" id="IPR029039">
    <property type="entry name" value="Flavoprotein-like_sf"/>
</dbReference>
<accession>A0A1I1AHJ2</accession>
<name>A0A1I1AHJ2_9CLOT</name>
<gene>
    <name evidence="3" type="ORF">SAMN04488528_103723</name>
</gene>
<sequence length="172" mass="19683">MKTLVIIAHPNMEVSRINKAWRTRLQQEKNITVHELYANYPDGKIDVLHEQQLLEAHDRIVFQFPFHWYNAPSLLKQWQDAVFAYGFSHGPNGNKLNGKQFMLAISAGGQKQSYQAGGAQLYTISELTKTYQAMANFTGMKYLPSFVLYGTHQLQDDEIQDSANELSMKLSK</sequence>
<reference evidence="3 4" key="1">
    <citation type="submission" date="2016-10" db="EMBL/GenBank/DDBJ databases">
        <authorList>
            <person name="de Groot N.N."/>
        </authorList>
    </citation>
    <scope>NUCLEOTIDE SEQUENCE [LARGE SCALE GENOMIC DNA]</scope>
    <source>
        <strain evidence="3 4">DSM 12271</strain>
    </source>
</reference>
<keyword evidence="4" id="KW-1185">Reference proteome</keyword>
<dbReference type="AlphaFoldDB" id="A0A1I1AHJ2"/>
<dbReference type="EMBL" id="FOKI01000037">
    <property type="protein sequence ID" value="SFB37491.1"/>
    <property type="molecule type" value="Genomic_DNA"/>
</dbReference>
<dbReference type="Pfam" id="PF02525">
    <property type="entry name" value="Flavodoxin_2"/>
    <property type="match status" value="1"/>
</dbReference>
<dbReference type="Proteomes" id="UP000198619">
    <property type="component" value="Unassembled WGS sequence"/>
</dbReference>
<dbReference type="PANTHER" id="PTHR47307">
    <property type="entry name" value="GLUTATHIONE-REGULATED POTASSIUM-EFFLUX SYSTEM ANCILLARY PROTEIN KEFG"/>
    <property type="match status" value="1"/>
</dbReference>
<dbReference type="SUPFAM" id="SSF52218">
    <property type="entry name" value="Flavoproteins"/>
    <property type="match status" value="1"/>
</dbReference>
<evidence type="ECO:0000313" key="3">
    <source>
        <dbReference type="EMBL" id="SFB37491.1"/>
    </source>
</evidence>
<evidence type="ECO:0000313" key="4">
    <source>
        <dbReference type="Proteomes" id="UP000198619"/>
    </source>
</evidence>
<dbReference type="OrthoDB" id="9805976at2"/>
<keyword evidence="1" id="KW-0560">Oxidoreductase</keyword>
<proteinExistence type="predicted"/>
<dbReference type="Gene3D" id="3.40.50.360">
    <property type="match status" value="1"/>
</dbReference>
<dbReference type="GO" id="GO:0003955">
    <property type="term" value="F:NAD(P)H dehydrogenase (quinone) activity"/>
    <property type="evidence" value="ECO:0007669"/>
    <property type="project" value="TreeGrafter"/>
</dbReference>
<dbReference type="GO" id="GO:0010181">
    <property type="term" value="F:FMN binding"/>
    <property type="evidence" value="ECO:0007669"/>
    <property type="project" value="TreeGrafter"/>
</dbReference>
<evidence type="ECO:0000256" key="1">
    <source>
        <dbReference type="ARBA" id="ARBA00023002"/>
    </source>
</evidence>
<dbReference type="InterPro" id="IPR003680">
    <property type="entry name" value="Flavodoxin_fold"/>
</dbReference>
<dbReference type="RefSeq" id="WP_090042730.1">
    <property type="nucleotide sequence ID" value="NZ_FOKI01000037.1"/>
</dbReference>
<organism evidence="3 4">
    <name type="scientific">Clostridium frigidicarnis</name>
    <dbReference type="NCBI Taxonomy" id="84698"/>
    <lineage>
        <taxon>Bacteria</taxon>
        <taxon>Bacillati</taxon>
        <taxon>Bacillota</taxon>
        <taxon>Clostridia</taxon>
        <taxon>Eubacteriales</taxon>
        <taxon>Clostridiaceae</taxon>
        <taxon>Clostridium</taxon>
    </lineage>
</organism>
<dbReference type="GO" id="GO:0009055">
    <property type="term" value="F:electron transfer activity"/>
    <property type="evidence" value="ECO:0007669"/>
    <property type="project" value="TreeGrafter"/>
</dbReference>
<evidence type="ECO:0000259" key="2">
    <source>
        <dbReference type="Pfam" id="PF02525"/>
    </source>
</evidence>
<dbReference type="STRING" id="84698.SAMN04488528_103723"/>
<dbReference type="InterPro" id="IPR046980">
    <property type="entry name" value="KefG/KefF"/>
</dbReference>
<feature type="domain" description="Flavodoxin-like fold" evidence="2">
    <location>
        <begin position="1"/>
        <end position="166"/>
    </location>
</feature>
<protein>
    <submittedName>
        <fullName evidence="3">Glutathione-regulated potassium-efflux system ancillary protein KefG</fullName>
    </submittedName>
</protein>
<dbReference type="PANTHER" id="PTHR47307:SF1">
    <property type="entry name" value="GLUTATHIONE-REGULATED POTASSIUM-EFFLUX SYSTEM ANCILLARY PROTEIN KEFG"/>
    <property type="match status" value="1"/>
</dbReference>